<keyword evidence="1" id="KW-0812">Transmembrane</keyword>
<dbReference type="Proteomes" id="UP000254925">
    <property type="component" value="Unassembled WGS sequence"/>
</dbReference>
<proteinExistence type="predicted"/>
<protein>
    <submittedName>
        <fullName evidence="2">Uncharacterized protein</fullName>
    </submittedName>
</protein>
<feature type="transmembrane region" description="Helical" evidence="1">
    <location>
        <begin position="106"/>
        <end position="126"/>
    </location>
</feature>
<accession>A0A370HDC4</accession>
<dbReference type="RefSeq" id="WP_114772349.1">
    <property type="nucleotide sequence ID" value="NZ_QQBB01000011.1"/>
</dbReference>
<dbReference type="AlphaFoldDB" id="A0A370HDC4"/>
<evidence type="ECO:0000313" key="2">
    <source>
        <dbReference type="EMBL" id="RDI54863.1"/>
    </source>
</evidence>
<feature type="transmembrane region" description="Helical" evidence="1">
    <location>
        <begin position="12"/>
        <end position="36"/>
    </location>
</feature>
<feature type="transmembrane region" description="Helical" evidence="1">
    <location>
        <begin position="48"/>
        <end position="68"/>
    </location>
</feature>
<keyword evidence="1" id="KW-1133">Transmembrane helix</keyword>
<dbReference type="EMBL" id="QQBB01000011">
    <property type="protein sequence ID" value="RDI54863.1"/>
    <property type="molecule type" value="Genomic_DNA"/>
</dbReference>
<sequence length="180" mass="19386">MSAILVRVLASRWIVVLSCAGLTVLLWGSGFGRLAAFDSDFETTTASFAQAETLLIFAIIVVQLTGLLLMLSDRWIWLGTVALAGLALLTLPGSRPWTPLEESGGSLWAAVEYLSAFAIFLLAPILSSLVRGSTAMPDPFAGASDHSWRQMVMVEEAGSRTVRLRRSSPHHIFDVSTPAP</sequence>
<gene>
    <name evidence="2" type="ORF">DES45_11139</name>
</gene>
<evidence type="ECO:0000256" key="1">
    <source>
        <dbReference type="SAM" id="Phobius"/>
    </source>
</evidence>
<name>A0A370HDC4_9HYPH</name>
<evidence type="ECO:0000313" key="3">
    <source>
        <dbReference type="Proteomes" id="UP000254925"/>
    </source>
</evidence>
<comment type="caution">
    <text evidence="2">The sequence shown here is derived from an EMBL/GenBank/DDBJ whole genome shotgun (WGS) entry which is preliminary data.</text>
</comment>
<reference evidence="2 3" key="1">
    <citation type="submission" date="2018-07" db="EMBL/GenBank/DDBJ databases">
        <title>Genomic Encyclopedia of Type Strains, Phase IV (KMG-IV): sequencing the most valuable type-strain genomes for metagenomic binning, comparative biology and taxonomic classification.</title>
        <authorList>
            <person name="Goeker M."/>
        </authorList>
    </citation>
    <scope>NUCLEOTIDE SEQUENCE [LARGE SCALE GENOMIC DNA]</scope>
    <source>
        <strain evidence="2 3">DSM 14364</strain>
    </source>
</reference>
<organism evidence="2 3">
    <name type="scientific">Microvirga subterranea</name>
    <dbReference type="NCBI Taxonomy" id="186651"/>
    <lineage>
        <taxon>Bacteria</taxon>
        <taxon>Pseudomonadati</taxon>
        <taxon>Pseudomonadota</taxon>
        <taxon>Alphaproteobacteria</taxon>
        <taxon>Hyphomicrobiales</taxon>
        <taxon>Methylobacteriaceae</taxon>
        <taxon>Microvirga</taxon>
    </lineage>
</organism>
<feature type="transmembrane region" description="Helical" evidence="1">
    <location>
        <begin position="75"/>
        <end position="94"/>
    </location>
</feature>
<keyword evidence="3" id="KW-1185">Reference proteome</keyword>
<keyword evidence="1" id="KW-0472">Membrane</keyword>